<feature type="transmembrane region" description="Helical" evidence="7">
    <location>
        <begin position="7"/>
        <end position="28"/>
    </location>
</feature>
<evidence type="ECO:0000256" key="4">
    <source>
        <dbReference type="ARBA" id="ARBA00022692"/>
    </source>
</evidence>
<evidence type="ECO:0000256" key="3">
    <source>
        <dbReference type="ARBA" id="ARBA00022475"/>
    </source>
</evidence>
<gene>
    <name evidence="8" type="ORF">BH720_04370</name>
</gene>
<keyword evidence="4 7" id="KW-0812">Transmembrane</keyword>
<keyword evidence="5 7" id="KW-1133">Transmembrane helix</keyword>
<evidence type="ECO:0000256" key="2">
    <source>
        <dbReference type="ARBA" id="ARBA00022448"/>
    </source>
</evidence>
<feature type="transmembrane region" description="Helical" evidence="7">
    <location>
        <begin position="102"/>
        <end position="123"/>
    </location>
</feature>
<dbReference type="NCBIfam" id="NF004905">
    <property type="entry name" value="PRK06265.1-5"/>
    <property type="match status" value="1"/>
</dbReference>
<dbReference type="InterPro" id="IPR002751">
    <property type="entry name" value="CbiM/NikMN"/>
</dbReference>
<dbReference type="GO" id="GO:0000041">
    <property type="term" value="P:transition metal ion transport"/>
    <property type="evidence" value="ECO:0007669"/>
    <property type="project" value="InterPro"/>
</dbReference>
<sequence>MHIPDGFLPAPVYLGGFAIAGLTTWYSLRQIRRYSDPNQQVPKAALLTAAFFVASSIHVPIPPASVHFVLNGLLGVVLGYFAFPAILVGLFFQAVMFGHGGLASLGVNAVLMGLPALVAAQLFRLRPQRQKQWAIALSAFGAGAIGLGLSALIFFSVTIATIPAGFDSTTERAAILGLAIAHLPLAILEGIFTAMLVLFLCRVKPELLEH</sequence>
<dbReference type="PANTHER" id="PTHR34229:SF1">
    <property type="entry name" value="METAL TRANSPORT PROTEIN HI_1621-RELATED"/>
    <property type="match status" value="1"/>
</dbReference>
<proteinExistence type="predicted"/>
<dbReference type="Pfam" id="PF01891">
    <property type="entry name" value="CbiM"/>
    <property type="match status" value="1"/>
</dbReference>
<feature type="transmembrane region" description="Helical" evidence="7">
    <location>
        <begin position="135"/>
        <end position="162"/>
    </location>
</feature>
<keyword evidence="3" id="KW-1003">Cell membrane</keyword>
<feature type="transmembrane region" description="Helical" evidence="7">
    <location>
        <begin position="73"/>
        <end position="96"/>
    </location>
</feature>
<comment type="caution">
    <text evidence="8">The sequence shown here is derived from an EMBL/GenBank/DDBJ whole genome shotgun (WGS) entry which is preliminary data.</text>
</comment>
<accession>A0A1E5QPZ4</accession>
<keyword evidence="2" id="KW-0813">Transport</keyword>
<evidence type="ECO:0000256" key="1">
    <source>
        <dbReference type="ARBA" id="ARBA00004651"/>
    </source>
</evidence>
<dbReference type="AlphaFoldDB" id="A0A1E5QPZ4"/>
<dbReference type="Gene3D" id="1.10.1760.20">
    <property type="match status" value="1"/>
</dbReference>
<dbReference type="GO" id="GO:0005886">
    <property type="term" value="C:plasma membrane"/>
    <property type="evidence" value="ECO:0007669"/>
    <property type="project" value="UniProtKB-SubCell"/>
</dbReference>
<name>A0A1E5QPZ4_9CYAN</name>
<dbReference type="OrthoDB" id="9809846at2"/>
<dbReference type="PANTHER" id="PTHR34229">
    <property type="entry name" value="METAL TRANSPORT PROTEIN HI_1621-RELATED"/>
    <property type="match status" value="1"/>
</dbReference>
<dbReference type="STRING" id="1781255.BH720_04370"/>
<feature type="transmembrane region" description="Helical" evidence="7">
    <location>
        <begin position="174"/>
        <end position="201"/>
    </location>
</feature>
<comment type="subcellular location">
    <subcellularLocation>
        <location evidence="1">Cell membrane</location>
        <topology evidence="1">Multi-pass membrane protein</topology>
    </subcellularLocation>
</comment>
<organism evidence="8">
    <name type="scientific">Desertifilum tharense IPPAS B-1220</name>
    <dbReference type="NCBI Taxonomy" id="1781255"/>
    <lineage>
        <taxon>Bacteria</taxon>
        <taxon>Bacillati</taxon>
        <taxon>Cyanobacteriota</taxon>
        <taxon>Cyanophyceae</taxon>
        <taxon>Desertifilales</taxon>
        <taxon>Desertifilaceae</taxon>
        <taxon>Desertifilum</taxon>
    </lineage>
</organism>
<protein>
    <submittedName>
        <fullName evidence="8">Cobalamin biosynthesis protein CbiM</fullName>
    </submittedName>
</protein>
<keyword evidence="6 7" id="KW-0472">Membrane</keyword>
<evidence type="ECO:0000256" key="7">
    <source>
        <dbReference type="SAM" id="Phobius"/>
    </source>
</evidence>
<evidence type="ECO:0000256" key="5">
    <source>
        <dbReference type="ARBA" id="ARBA00022989"/>
    </source>
</evidence>
<feature type="transmembrane region" description="Helical" evidence="7">
    <location>
        <begin position="40"/>
        <end position="61"/>
    </location>
</feature>
<evidence type="ECO:0000313" key="8">
    <source>
        <dbReference type="EMBL" id="OEJ76413.1"/>
    </source>
</evidence>
<reference evidence="8" key="1">
    <citation type="submission" date="2016-09" db="EMBL/GenBank/DDBJ databases">
        <title>Draft genome of thermotolerant cyanobacterium Desertifilum sp. strain IPPAS B-1220.</title>
        <authorList>
            <person name="Sinetova M.A."/>
            <person name="Bolakhan K."/>
            <person name="Zayadan B.K."/>
            <person name="Mironov K.S."/>
            <person name="Ustinova V."/>
            <person name="Kupriyanova E.V."/>
            <person name="Sidorov R.A."/>
            <person name="Skrypnik A.N."/>
            <person name="Gogoleva N.E."/>
            <person name="Gogolev Y.V."/>
            <person name="Los D.A."/>
        </authorList>
    </citation>
    <scope>NUCLEOTIDE SEQUENCE [LARGE SCALE GENOMIC DNA]</scope>
    <source>
        <strain evidence="8">IPPAS B-1220</strain>
    </source>
</reference>
<dbReference type="EMBL" id="MJGC01000038">
    <property type="protein sequence ID" value="OEJ76413.1"/>
    <property type="molecule type" value="Genomic_DNA"/>
</dbReference>
<dbReference type="NCBIfam" id="NF004906">
    <property type="entry name" value="PRK06265.2-1"/>
    <property type="match status" value="1"/>
</dbReference>
<evidence type="ECO:0000256" key="6">
    <source>
        <dbReference type="ARBA" id="ARBA00023136"/>
    </source>
</evidence>